<dbReference type="Proteomes" id="UP000054925">
    <property type="component" value="Unassembled WGS sequence"/>
</dbReference>
<evidence type="ECO:0000313" key="4">
    <source>
        <dbReference type="Proteomes" id="UP000054925"/>
    </source>
</evidence>
<name>A0A158KWZ5_9BURK</name>
<evidence type="ECO:0000256" key="1">
    <source>
        <dbReference type="SAM" id="MobiDB-lite"/>
    </source>
</evidence>
<feature type="region of interest" description="Disordered" evidence="1">
    <location>
        <begin position="33"/>
        <end position="69"/>
    </location>
</feature>
<dbReference type="AlphaFoldDB" id="A0A158KWZ5"/>
<dbReference type="OrthoDB" id="481082at2"/>
<evidence type="ECO:0000313" key="3">
    <source>
        <dbReference type="EMBL" id="SAL85662.1"/>
    </source>
</evidence>
<organism evidence="3 4">
    <name type="scientific">Caballeronia terrestris</name>
    <dbReference type="NCBI Taxonomy" id="1226301"/>
    <lineage>
        <taxon>Bacteria</taxon>
        <taxon>Pseudomonadati</taxon>
        <taxon>Pseudomonadota</taxon>
        <taxon>Betaproteobacteria</taxon>
        <taxon>Burkholderiales</taxon>
        <taxon>Burkholderiaceae</taxon>
        <taxon>Caballeronia</taxon>
    </lineage>
</organism>
<accession>A0A158KWZ5</accession>
<evidence type="ECO:0008006" key="5">
    <source>
        <dbReference type="Google" id="ProtNLM"/>
    </source>
</evidence>
<dbReference type="EMBL" id="FCOL02000185">
    <property type="protein sequence ID" value="SAL85662.1"/>
    <property type="molecule type" value="Genomic_DNA"/>
</dbReference>
<keyword evidence="4" id="KW-1185">Reference proteome</keyword>
<comment type="caution">
    <text evidence="3">The sequence shown here is derived from an EMBL/GenBank/DDBJ whole genome shotgun (WGS) entry which is preliminary data.</text>
</comment>
<dbReference type="RefSeq" id="WP_087660481.1">
    <property type="nucleotide sequence ID" value="NZ_FCOL02000185.1"/>
</dbReference>
<reference evidence="3" key="1">
    <citation type="submission" date="2016-01" db="EMBL/GenBank/DDBJ databases">
        <authorList>
            <person name="Peeters C."/>
        </authorList>
    </citation>
    <scope>NUCLEOTIDE SEQUENCE [LARGE SCALE GENOMIC DNA]</scope>
    <source>
        <strain evidence="3">LMG 22937</strain>
    </source>
</reference>
<evidence type="ECO:0000256" key="2">
    <source>
        <dbReference type="SAM" id="SignalP"/>
    </source>
</evidence>
<feature type="signal peptide" evidence="2">
    <location>
        <begin position="1"/>
        <end position="32"/>
    </location>
</feature>
<gene>
    <name evidence="3" type="ORF">AWB67_07003</name>
</gene>
<protein>
    <recommendedName>
        <fullName evidence="5">Secreted protein</fullName>
    </recommendedName>
</protein>
<sequence>MPSTLTNLSHRSARVLSAMNLAVLLAISTGCAAQTQPDTPPVAPAPPVAAGGLPTPPPGDAPVPPPGVGPALIVEEGTAVTAQARVSRFLINPEGDVDGFLTSDGALVRFPPHMSAQFTSAVHPGDNVQVSGWRDALGNLKAQRITDARNGQQLIDQPPLPGAPPLPRELRGAGLSRLSVQGQVAHITTAPRGEPDGVILSDGAVIKLTPPVAQQFPSLVKTGARVSAQGYGTRNQYGTALQATSFGSPGNLTRLYDRAPTNP</sequence>
<feature type="compositionally biased region" description="Pro residues" evidence="1">
    <location>
        <begin position="54"/>
        <end position="68"/>
    </location>
</feature>
<feature type="compositionally biased region" description="Pro residues" evidence="1">
    <location>
        <begin position="38"/>
        <end position="47"/>
    </location>
</feature>
<feature type="chain" id="PRO_5011109860" description="Secreted protein" evidence="2">
    <location>
        <begin position="33"/>
        <end position="263"/>
    </location>
</feature>
<proteinExistence type="predicted"/>
<keyword evidence="2" id="KW-0732">Signal</keyword>